<feature type="domain" description="AB hydrolase-1" evidence="1">
    <location>
        <begin position="63"/>
        <end position="306"/>
    </location>
</feature>
<dbReference type="PRINTS" id="PR00412">
    <property type="entry name" value="EPOXHYDRLASE"/>
</dbReference>
<comment type="caution">
    <text evidence="2">The sequence shown here is derived from an EMBL/GenBank/DDBJ whole genome shotgun (WGS) entry which is preliminary data.</text>
</comment>
<dbReference type="Pfam" id="PF00561">
    <property type="entry name" value="Abhydrolase_1"/>
    <property type="match status" value="1"/>
</dbReference>
<dbReference type="InterPro" id="IPR050266">
    <property type="entry name" value="AB_hydrolase_sf"/>
</dbReference>
<keyword evidence="3" id="KW-1185">Reference proteome</keyword>
<dbReference type="InterPro" id="IPR000639">
    <property type="entry name" value="Epox_hydrolase-like"/>
</dbReference>
<reference evidence="3" key="1">
    <citation type="submission" date="2019-03" db="EMBL/GenBank/DDBJ databases">
        <title>Aquabacterium pictum sp.nov., the first bacteriochlorophyll a-containing freshwater bacterium in the genus Aquabacterium of the class Betaproteobacteria.</title>
        <authorList>
            <person name="Hirose S."/>
            <person name="Tank M."/>
            <person name="Hara E."/>
            <person name="Tamaki H."/>
            <person name="Takaichi S."/>
            <person name="Haruta S."/>
            <person name="Hanada S."/>
        </authorList>
    </citation>
    <scope>NUCLEOTIDE SEQUENCE [LARGE SCALE GENOMIC DNA]</scope>
    <source>
        <strain evidence="3">W35</strain>
    </source>
</reference>
<dbReference type="PANTHER" id="PTHR43798:SF33">
    <property type="entry name" value="HYDROLASE, PUTATIVE (AFU_ORTHOLOGUE AFUA_2G14860)-RELATED"/>
    <property type="match status" value="1"/>
</dbReference>
<dbReference type="InterPro" id="IPR029058">
    <property type="entry name" value="AB_hydrolase_fold"/>
</dbReference>
<dbReference type="PANTHER" id="PTHR43798">
    <property type="entry name" value="MONOACYLGLYCEROL LIPASE"/>
    <property type="match status" value="1"/>
</dbReference>
<evidence type="ECO:0000313" key="2">
    <source>
        <dbReference type="EMBL" id="GCL63435.1"/>
    </source>
</evidence>
<dbReference type="EMBL" id="BJCL01000005">
    <property type="protein sequence ID" value="GCL63435.1"/>
    <property type="molecule type" value="Genomic_DNA"/>
</dbReference>
<sequence length="320" mass="34539">MAALALALLLSACAGPPVTQQAFDAHQARFAVAQPHLQQMVARPDGGRLAVREFNPGQRGRSPTLVLMHGFPDNQHLYDALIPLLAQRHHVVSFDFLGWGGSDKPATAVYDVASQRADLDAVVAHLALQQVVPVLHDMSGPVGIDWVLDNPQRSRALVLLNTYYNASPALQAPPAIEVFASKGWLRDLRVWGAGRAAGVFQSGVQSQMSDFFADEAARAAWVPVLAHGAPAIRPAFFSATSVLWQEIAARDGRRAQMQQSPVPVLVAFGRHDPYLNPQVAQALADQFTGARVSLLDAGHYVQLDRPAELASLIDQLLAKP</sequence>
<dbReference type="SUPFAM" id="SSF53474">
    <property type="entry name" value="alpha/beta-Hydrolases"/>
    <property type="match status" value="1"/>
</dbReference>
<dbReference type="GO" id="GO:0016020">
    <property type="term" value="C:membrane"/>
    <property type="evidence" value="ECO:0007669"/>
    <property type="project" value="TreeGrafter"/>
</dbReference>
<proteinExistence type="predicted"/>
<gene>
    <name evidence="2" type="ORF">AQPW35_25160</name>
</gene>
<protein>
    <submittedName>
        <fullName evidence="2">Hydrolase</fullName>
    </submittedName>
</protein>
<dbReference type="InterPro" id="IPR000073">
    <property type="entry name" value="AB_hydrolase_1"/>
</dbReference>
<dbReference type="Gene3D" id="3.40.50.1820">
    <property type="entry name" value="alpha/beta hydrolase"/>
    <property type="match status" value="1"/>
</dbReference>
<dbReference type="GO" id="GO:0016787">
    <property type="term" value="F:hydrolase activity"/>
    <property type="evidence" value="ECO:0007669"/>
    <property type="project" value="UniProtKB-KW"/>
</dbReference>
<accession>A0A480AUI7</accession>
<evidence type="ECO:0000259" key="1">
    <source>
        <dbReference type="Pfam" id="PF00561"/>
    </source>
</evidence>
<evidence type="ECO:0000313" key="3">
    <source>
        <dbReference type="Proteomes" id="UP000301751"/>
    </source>
</evidence>
<dbReference type="Proteomes" id="UP000301751">
    <property type="component" value="Unassembled WGS sequence"/>
</dbReference>
<keyword evidence="2" id="KW-0378">Hydrolase</keyword>
<dbReference type="AlphaFoldDB" id="A0A480AUI7"/>
<organism evidence="2 3">
    <name type="scientific">Pseudaquabacterium pictum</name>
    <dbReference type="NCBI Taxonomy" id="2315236"/>
    <lineage>
        <taxon>Bacteria</taxon>
        <taxon>Pseudomonadati</taxon>
        <taxon>Pseudomonadota</taxon>
        <taxon>Betaproteobacteria</taxon>
        <taxon>Burkholderiales</taxon>
        <taxon>Sphaerotilaceae</taxon>
        <taxon>Pseudaquabacterium</taxon>
    </lineage>
</organism>
<name>A0A480AUI7_9BURK</name>